<reference evidence="4" key="1">
    <citation type="submission" date="2022-11" db="EMBL/GenBank/DDBJ databases">
        <authorList>
            <person name="Petersen C."/>
        </authorList>
    </citation>
    <scope>NUCLEOTIDE SEQUENCE</scope>
    <source>
        <strain evidence="4">IBT 30761</strain>
    </source>
</reference>
<dbReference type="InterPro" id="IPR029058">
    <property type="entry name" value="AB_hydrolase_fold"/>
</dbReference>
<evidence type="ECO:0000259" key="3">
    <source>
        <dbReference type="Pfam" id="PF08386"/>
    </source>
</evidence>
<reference evidence="4" key="2">
    <citation type="journal article" date="2023" name="IMA Fungus">
        <title>Comparative genomic study of the Penicillium genus elucidates a diverse pangenome and 15 lateral gene transfer events.</title>
        <authorList>
            <person name="Petersen C."/>
            <person name="Sorensen T."/>
            <person name="Nielsen M.R."/>
            <person name="Sondergaard T.E."/>
            <person name="Sorensen J.L."/>
            <person name="Fitzpatrick D.A."/>
            <person name="Frisvad J.C."/>
            <person name="Nielsen K.L."/>
        </authorList>
    </citation>
    <scope>NUCLEOTIDE SEQUENCE</scope>
    <source>
        <strain evidence="4">IBT 30761</strain>
    </source>
</reference>
<dbReference type="InterPro" id="IPR051601">
    <property type="entry name" value="Serine_prot/Carboxylest_S33"/>
</dbReference>
<gene>
    <name evidence="4" type="ORF">N7532_003735</name>
</gene>
<dbReference type="SUPFAM" id="SSF53474">
    <property type="entry name" value="alpha/beta-Hydrolases"/>
    <property type="match status" value="1"/>
</dbReference>
<proteinExistence type="inferred from homology"/>
<evidence type="ECO:0000256" key="1">
    <source>
        <dbReference type="ARBA" id="ARBA00010088"/>
    </source>
</evidence>
<feature type="domain" description="Peptidase S33 tripeptidyl aminopeptidase-like C-terminal" evidence="3">
    <location>
        <begin position="520"/>
        <end position="621"/>
    </location>
</feature>
<dbReference type="EMBL" id="JAPQKI010000004">
    <property type="protein sequence ID" value="KAJ5103206.1"/>
    <property type="molecule type" value="Genomic_DNA"/>
</dbReference>
<protein>
    <recommendedName>
        <fullName evidence="3">Peptidase S33 tripeptidyl aminopeptidase-like C-terminal domain-containing protein</fullName>
    </recommendedName>
</protein>
<dbReference type="GeneID" id="81355208"/>
<evidence type="ECO:0000256" key="2">
    <source>
        <dbReference type="ARBA" id="ARBA00022801"/>
    </source>
</evidence>
<name>A0A9W9FMZ0_9EURO</name>
<keyword evidence="5" id="KW-1185">Reference proteome</keyword>
<dbReference type="AlphaFoldDB" id="A0A9W9FMZ0"/>
<dbReference type="Pfam" id="PF08386">
    <property type="entry name" value="Abhydrolase_4"/>
    <property type="match status" value="1"/>
</dbReference>
<keyword evidence="2" id="KW-0378">Hydrolase</keyword>
<comment type="similarity">
    <text evidence="1">Belongs to the peptidase S33 family.</text>
</comment>
<dbReference type="OrthoDB" id="425534at2759"/>
<dbReference type="GO" id="GO:0072330">
    <property type="term" value="P:monocarboxylic acid biosynthetic process"/>
    <property type="evidence" value="ECO:0007669"/>
    <property type="project" value="UniProtKB-ARBA"/>
</dbReference>
<dbReference type="PANTHER" id="PTHR43248:SF25">
    <property type="entry name" value="AB HYDROLASE-1 DOMAIN-CONTAINING PROTEIN-RELATED"/>
    <property type="match status" value="1"/>
</dbReference>
<comment type="caution">
    <text evidence="4">The sequence shown here is derived from an EMBL/GenBank/DDBJ whole genome shotgun (WGS) entry which is preliminary data.</text>
</comment>
<evidence type="ECO:0000313" key="5">
    <source>
        <dbReference type="Proteomes" id="UP001149074"/>
    </source>
</evidence>
<dbReference type="Gene3D" id="3.40.50.1820">
    <property type="entry name" value="alpha/beta hydrolase"/>
    <property type="match status" value="1"/>
</dbReference>
<sequence>MDDWKSLNPRPASRRPSLRRRLAVASGAALLLGASHFSWRQWSWGTPAVPVEAPTVSQSPFGWDDITPSPTLEYHDCGAGFQCARLEVPMDYNRTEADGRRFALAMVRIPAKVPVSDPRYGGAVLINPGGPGGPGTLSALLSGRSLQTIVDAENDPQTDPFNENDKYFDIIGFDPRGVGSTTPTVMCFPDPIAQRNWELQLEAEGMLGSCPDALQRNWQRTQALNQGCSVFEMSADAVEGEESMMAYLNTRLVAQDLVTIVERHGEWREKQGQEAQVAYDHCNGPDESRAILRQTQWRVGKEPLLYWGRSYGTVLGTTFAALFPDRVSRALLDGVVNMDTYYEGRGPNVIVDADAIFDRFGQYCDAVGPKICPLYTNGGPEAIKNAYWALENQILNASIPVMASRARGPEVVTWTDMKAILRVAVYQPLLAFQTFATLIAALGNGNPIPMADYKHRKHFGSCPSNACSIAGPWSPECAQGQDNSLYASAAILCSDAEFLTKHDSQSFRTTWNNLSSDSAVLGDYWAQLQMACVGWQAKAKYKFSGPWGGTTAHPMLFVSNRLDPVTPLRSAHHMSKRFPGSAVLEQNSEGHTTIAAPSLCVAKAIRNYFQTGTLPAAGTLCEADMKPLVGKPKDAASPASMSVGDRKLLDAQLEEVMRGHWPSVSWPWNPPQYRGDF</sequence>
<accession>A0A9W9FMZ0</accession>
<dbReference type="Proteomes" id="UP001149074">
    <property type="component" value="Unassembled WGS sequence"/>
</dbReference>
<organism evidence="4 5">
    <name type="scientific">Penicillium argentinense</name>
    <dbReference type="NCBI Taxonomy" id="1131581"/>
    <lineage>
        <taxon>Eukaryota</taxon>
        <taxon>Fungi</taxon>
        <taxon>Dikarya</taxon>
        <taxon>Ascomycota</taxon>
        <taxon>Pezizomycotina</taxon>
        <taxon>Eurotiomycetes</taxon>
        <taxon>Eurotiomycetidae</taxon>
        <taxon>Eurotiales</taxon>
        <taxon>Aspergillaceae</taxon>
        <taxon>Penicillium</taxon>
    </lineage>
</organism>
<dbReference type="GO" id="GO:0017000">
    <property type="term" value="P:antibiotic biosynthetic process"/>
    <property type="evidence" value="ECO:0007669"/>
    <property type="project" value="UniProtKB-ARBA"/>
</dbReference>
<dbReference type="RefSeq" id="XP_056476586.1">
    <property type="nucleotide sequence ID" value="XM_056616229.1"/>
</dbReference>
<evidence type="ECO:0000313" key="4">
    <source>
        <dbReference type="EMBL" id="KAJ5103206.1"/>
    </source>
</evidence>
<dbReference type="PANTHER" id="PTHR43248">
    <property type="entry name" value="2-SUCCINYL-6-HYDROXY-2,4-CYCLOHEXADIENE-1-CARBOXYLATE SYNTHASE"/>
    <property type="match status" value="1"/>
</dbReference>
<dbReference type="GO" id="GO:0016787">
    <property type="term" value="F:hydrolase activity"/>
    <property type="evidence" value="ECO:0007669"/>
    <property type="project" value="UniProtKB-KW"/>
</dbReference>
<dbReference type="InterPro" id="IPR013595">
    <property type="entry name" value="Pept_S33_TAP-like_C"/>
</dbReference>